<dbReference type="InterPro" id="IPR004360">
    <property type="entry name" value="Glyas_Fos-R_dOase_dom"/>
</dbReference>
<dbReference type="PROSITE" id="PS51819">
    <property type="entry name" value="VOC"/>
    <property type="match status" value="1"/>
</dbReference>
<dbReference type="Gene3D" id="3.10.180.10">
    <property type="entry name" value="2,3-Dihydroxybiphenyl 1,2-Dioxygenase, domain 1"/>
    <property type="match status" value="1"/>
</dbReference>
<dbReference type="PROSITE" id="PS51257">
    <property type="entry name" value="PROKAR_LIPOPROTEIN"/>
    <property type="match status" value="1"/>
</dbReference>
<dbReference type="SUPFAM" id="SSF54593">
    <property type="entry name" value="Glyoxalase/Bleomycin resistance protein/Dihydroxybiphenyl dioxygenase"/>
    <property type="match status" value="1"/>
</dbReference>
<feature type="domain" description="VOC" evidence="1">
    <location>
        <begin position="165"/>
        <end position="280"/>
    </location>
</feature>
<dbReference type="InterPro" id="IPR037523">
    <property type="entry name" value="VOC_core"/>
</dbReference>
<name>A0ABQ6PVB1_9BACT</name>
<dbReference type="InterPro" id="IPR029068">
    <property type="entry name" value="Glyas_Bleomycin-R_OHBP_Dase"/>
</dbReference>
<dbReference type="Pfam" id="PF00903">
    <property type="entry name" value="Glyoxalase"/>
    <property type="match status" value="1"/>
</dbReference>
<gene>
    <name evidence="2" type="ORF">Ataiwa_01640</name>
</gene>
<evidence type="ECO:0000259" key="1">
    <source>
        <dbReference type="PROSITE" id="PS51819"/>
    </source>
</evidence>
<keyword evidence="3" id="KW-1185">Reference proteome</keyword>
<comment type="caution">
    <text evidence="2">The sequence shown here is derived from an EMBL/GenBank/DDBJ whole genome shotgun (WGS) entry which is preliminary data.</text>
</comment>
<organism evidence="2 3">
    <name type="scientific">Algoriphagus taiwanensis</name>
    <dbReference type="NCBI Taxonomy" id="1445656"/>
    <lineage>
        <taxon>Bacteria</taxon>
        <taxon>Pseudomonadati</taxon>
        <taxon>Bacteroidota</taxon>
        <taxon>Cytophagia</taxon>
        <taxon>Cytophagales</taxon>
        <taxon>Cyclobacteriaceae</taxon>
        <taxon>Algoriphagus</taxon>
    </lineage>
</organism>
<accession>A0ABQ6PVB1</accession>
<dbReference type="RefSeq" id="WP_338226741.1">
    <property type="nucleotide sequence ID" value="NZ_BTPE01000001.1"/>
</dbReference>
<reference evidence="2 3" key="1">
    <citation type="submission" date="2023-08" db="EMBL/GenBank/DDBJ databases">
        <title>Draft genome sequence of Algoriphagus taiwanensis.</title>
        <authorList>
            <person name="Takatani N."/>
            <person name="Hosokawa M."/>
            <person name="Sawabe T."/>
        </authorList>
    </citation>
    <scope>NUCLEOTIDE SEQUENCE [LARGE SCALE GENOMIC DNA]</scope>
    <source>
        <strain evidence="2 3">JCM 19755</strain>
    </source>
</reference>
<proteinExistence type="predicted"/>
<dbReference type="EMBL" id="BTPE01000001">
    <property type="protein sequence ID" value="GMQ31892.1"/>
    <property type="molecule type" value="Genomic_DNA"/>
</dbReference>
<evidence type="ECO:0000313" key="2">
    <source>
        <dbReference type="EMBL" id="GMQ31892.1"/>
    </source>
</evidence>
<evidence type="ECO:0000313" key="3">
    <source>
        <dbReference type="Proteomes" id="UP001307705"/>
    </source>
</evidence>
<protein>
    <recommendedName>
        <fullName evidence="1">VOC domain-containing protein</fullName>
    </recommendedName>
</protein>
<dbReference type="Proteomes" id="UP001307705">
    <property type="component" value="Unassembled WGS sequence"/>
</dbReference>
<sequence length="412" mass="46609">MKKLNLSCLFLLLFLISCTEREFSKESGQIESFAEMVKAGVKPIALSPPLTQAEMDLFMPEVERISGKYGISFLREAELIETDLFPAGVVKDREVILFFKEAAGKAYQDLKSEIESLKADGNYSGSKRRELSRRFGRLLGYPVEYINELLAENSGFRDLEDFGVQALEVRWFYRDLGKAKEFYQNILGLDLVEETDNTAKFQIAGDSFLVLQDLKGSGYSGSEPKSVALALLTDQLEEWNTHLQEQKVTIKYPLKQNPGGPHDGFVAVDPEGYLLEFETFFQHPENEVLMPELAELQPKSTEHGDQLQFKGSVVWLYYKDMLPAEIFVEESLGLTKSADQGWAKVYKFSKNGYFGLVDGLRGMNSFSPEKLVEVAIDLKNPGPWENYLKANATDTTRLTNTFKDAGGYLFRF</sequence>